<dbReference type="STRING" id="351675.SAMN05421680_12925"/>
<accession>A0A1I3WT80</accession>
<evidence type="ECO:0000259" key="1">
    <source>
        <dbReference type="Pfam" id="PF14065"/>
    </source>
</evidence>
<dbReference type="OrthoDB" id="5514409at2"/>
<dbReference type="Pfam" id="PF14065">
    <property type="entry name" value="Pvc16_N"/>
    <property type="match status" value="1"/>
</dbReference>
<protein>
    <recommendedName>
        <fullName evidence="1">Pvc16 N-terminal domain-containing protein</fullName>
    </recommendedName>
</protein>
<dbReference type="Proteomes" id="UP000198919">
    <property type="component" value="Unassembled WGS sequence"/>
</dbReference>
<feature type="domain" description="Pvc16 N-terminal" evidence="1">
    <location>
        <begin position="17"/>
        <end position="172"/>
    </location>
</feature>
<dbReference type="EMBL" id="FORG01000029">
    <property type="protein sequence ID" value="SFK10692.1"/>
    <property type="molecule type" value="Genomic_DNA"/>
</dbReference>
<dbReference type="InterPro" id="IPR025351">
    <property type="entry name" value="Pvc16_N"/>
</dbReference>
<reference evidence="4" key="1">
    <citation type="submission" date="2016-10" db="EMBL/GenBank/DDBJ databases">
        <authorList>
            <person name="Varghese N."/>
            <person name="Submissions S."/>
        </authorList>
    </citation>
    <scope>NUCLEOTIDE SEQUENCE [LARGE SCALE GENOMIC DNA]</scope>
    <source>
        <strain evidence="4">DSM 17908</strain>
    </source>
</reference>
<organism evidence="3 4">
    <name type="scientific">Xenorhabdus mauleonii</name>
    <dbReference type="NCBI Taxonomy" id="351675"/>
    <lineage>
        <taxon>Bacteria</taxon>
        <taxon>Pseudomonadati</taxon>
        <taxon>Pseudomonadota</taxon>
        <taxon>Gammaproteobacteria</taxon>
        <taxon>Enterobacterales</taxon>
        <taxon>Morganellaceae</taxon>
        <taxon>Xenorhabdus</taxon>
    </lineage>
</organism>
<proteinExistence type="predicted"/>
<dbReference type="AlphaFoldDB" id="A0A1I3WT80"/>
<sequence>MPGNSHTYKEFTDIAKLNHLIETHVRQHMPGIELRFDEPDPANPPTQPTLNLFMYLIHEDLSIRQNTQRDYDPKTGSFTPEIAYIRCLYLVTYWDNQKGSSDAPGAHPDSPTVINLTNMLKVLLCMRNHIDFKGYMLRIIEPEALNSLGNFWQALDNKPRAIMNFAVTLPISISHPGKKEDIVPPVQSFDNQLVHYHGNSLDMLETCLFNELHQALDAKEADLALKKVVINIHQAVAPVKTQQELQQVEVIVAGVTFKTARETIESCIASWKNSKHPCGDQKYQISSVQCSLVAPEIS</sequence>
<evidence type="ECO:0000313" key="2">
    <source>
        <dbReference type="EMBL" id="PHM38154.1"/>
    </source>
</evidence>
<keyword evidence="5" id="KW-1185">Reference proteome</keyword>
<reference evidence="2 5" key="3">
    <citation type="journal article" date="2017" name="Nat. Microbiol.">
        <title>Natural product diversity associated with the nematode symbionts Photorhabdus and Xenorhabdus.</title>
        <authorList>
            <person name="Tobias N.J."/>
            <person name="Wolff H."/>
            <person name="Djahanschiri B."/>
            <person name="Grundmann F."/>
            <person name="Kronenwerth M."/>
            <person name="Shi Y.M."/>
            <person name="Simonyi S."/>
            <person name="Grun P."/>
            <person name="Shapiro-Ilan D."/>
            <person name="Pidot S.J."/>
            <person name="Stinear T.P."/>
            <person name="Ebersberger I."/>
            <person name="Bode H.B."/>
        </authorList>
    </citation>
    <scope>NUCLEOTIDE SEQUENCE [LARGE SCALE GENOMIC DNA]</scope>
    <source>
        <strain evidence="2 5">DSM 17908</strain>
    </source>
</reference>
<evidence type="ECO:0000313" key="5">
    <source>
        <dbReference type="Proteomes" id="UP000224607"/>
    </source>
</evidence>
<reference evidence="3" key="2">
    <citation type="submission" date="2016-10" db="EMBL/GenBank/DDBJ databases">
        <authorList>
            <person name="de Groot N.N."/>
        </authorList>
    </citation>
    <scope>NUCLEOTIDE SEQUENCE [LARGE SCALE GENOMIC DNA]</scope>
    <source>
        <strain evidence="3">DSM 17908</strain>
    </source>
</reference>
<evidence type="ECO:0000313" key="3">
    <source>
        <dbReference type="EMBL" id="SFK10692.1"/>
    </source>
</evidence>
<dbReference type="Proteomes" id="UP000224607">
    <property type="component" value="Unassembled WGS sequence"/>
</dbReference>
<gene>
    <name evidence="3" type="ORF">SAMN05421680_12925</name>
    <name evidence="2" type="ORF">Xmau_03539</name>
</gene>
<evidence type="ECO:0000313" key="4">
    <source>
        <dbReference type="Proteomes" id="UP000198919"/>
    </source>
</evidence>
<dbReference type="EMBL" id="NITY01000017">
    <property type="protein sequence ID" value="PHM38154.1"/>
    <property type="molecule type" value="Genomic_DNA"/>
</dbReference>
<dbReference type="RefSeq" id="WP_092513862.1">
    <property type="nucleotide sequence ID" value="NZ_CAWNQB010000009.1"/>
</dbReference>
<name>A0A1I3WT80_9GAMM</name>